<evidence type="ECO:0000313" key="2">
    <source>
        <dbReference type="Proteomes" id="UP000031802"/>
    </source>
</evidence>
<evidence type="ECO:0000313" key="1">
    <source>
        <dbReference type="EMBL" id="KGE15570.1"/>
    </source>
</evidence>
<reference evidence="1 2" key="2">
    <citation type="journal article" date="2015" name="PLoS ONE">
        <title>Whole-Genome Optical Mapping and Finished Genome Sequence of Sphingobacterium deserti sp. nov., a New Species Isolated from the Western Desert of China.</title>
        <authorList>
            <person name="Teng C."/>
            <person name="Zhou Z."/>
            <person name="Molnar I."/>
            <person name="Li X."/>
            <person name="Tang R."/>
            <person name="Chen M."/>
            <person name="Wang L."/>
            <person name="Su S."/>
            <person name="Zhang W."/>
            <person name="Lin M."/>
        </authorList>
    </citation>
    <scope>NUCLEOTIDE SEQUENCE [LARGE SCALE GENOMIC DNA]</scope>
    <source>
        <strain evidence="2">ACCC05744</strain>
    </source>
</reference>
<dbReference type="Proteomes" id="UP000031802">
    <property type="component" value="Unassembled WGS sequence"/>
</dbReference>
<name>A0A0B8TBI7_9SPHI</name>
<proteinExistence type="predicted"/>
<accession>A0A0B8TBI7</accession>
<reference evidence="2" key="1">
    <citation type="submission" date="2014-04" db="EMBL/GenBank/DDBJ databases">
        <title>Whole-Genome optical mapping and complete genome sequence of Sphingobacterium deserti sp. nov., a new spaces isolated from desert in the west of China.</title>
        <authorList>
            <person name="Teng C."/>
            <person name="Zhou Z."/>
            <person name="Li X."/>
            <person name="Chen M."/>
            <person name="Lin M."/>
            <person name="Wang L."/>
            <person name="Su S."/>
            <person name="Zhang C."/>
            <person name="Zhang W."/>
        </authorList>
    </citation>
    <scope>NUCLEOTIDE SEQUENCE [LARGE SCALE GENOMIC DNA]</scope>
    <source>
        <strain evidence="2">ACCC05744</strain>
    </source>
</reference>
<gene>
    <name evidence="1" type="ORF">DI53_0674</name>
</gene>
<comment type="caution">
    <text evidence="1">The sequence shown here is derived from an EMBL/GenBank/DDBJ whole genome shotgun (WGS) entry which is preliminary data.</text>
</comment>
<dbReference type="AlphaFoldDB" id="A0A0B8TBI7"/>
<protein>
    <submittedName>
        <fullName evidence="1">Uncharacterized protein</fullName>
    </submittedName>
</protein>
<dbReference type="EMBL" id="JJMU01000010">
    <property type="protein sequence ID" value="KGE15570.1"/>
    <property type="molecule type" value="Genomic_DNA"/>
</dbReference>
<organism evidence="1 2">
    <name type="scientific">Sphingobacterium deserti</name>
    <dbReference type="NCBI Taxonomy" id="1229276"/>
    <lineage>
        <taxon>Bacteria</taxon>
        <taxon>Pseudomonadati</taxon>
        <taxon>Bacteroidota</taxon>
        <taxon>Sphingobacteriia</taxon>
        <taxon>Sphingobacteriales</taxon>
        <taxon>Sphingobacteriaceae</taxon>
        <taxon>Sphingobacterium</taxon>
    </lineage>
</organism>
<keyword evidence="2" id="KW-1185">Reference proteome</keyword>
<dbReference type="PATRIC" id="fig|1229276.3.peg.696"/>
<dbReference type="OrthoDB" id="710907at2"/>
<dbReference type="RefSeq" id="WP_037495296.1">
    <property type="nucleotide sequence ID" value="NZ_JJMU01000010.1"/>
</dbReference>
<sequence length="84" mass="9983">MELTLPERRIRIIKSTEDKQLGTFSEEVFKECNDNKDVIESFYEIERAFKANPNYELLHGARERLSISFRDINSLQEIRFVAED</sequence>